<proteinExistence type="inferred from homology"/>
<evidence type="ECO:0000256" key="1">
    <source>
        <dbReference type="ARBA" id="ARBA00009437"/>
    </source>
</evidence>
<dbReference type="GO" id="GO:0003677">
    <property type="term" value="F:DNA binding"/>
    <property type="evidence" value="ECO:0007669"/>
    <property type="project" value="UniProtKB-KW"/>
</dbReference>
<dbReference type="RefSeq" id="WP_098151632.1">
    <property type="nucleotide sequence ID" value="NZ_CADEXG010000013.1"/>
</dbReference>
<dbReference type="PANTHER" id="PTHR30537">
    <property type="entry name" value="HTH-TYPE TRANSCRIPTIONAL REGULATOR"/>
    <property type="match status" value="1"/>
</dbReference>
<dbReference type="GO" id="GO:0003700">
    <property type="term" value="F:DNA-binding transcription factor activity"/>
    <property type="evidence" value="ECO:0007669"/>
    <property type="project" value="InterPro"/>
</dbReference>
<dbReference type="SUPFAM" id="SSF53850">
    <property type="entry name" value="Periplasmic binding protein-like II"/>
    <property type="match status" value="1"/>
</dbReference>
<dbReference type="PROSITE" id="PS50931">
    <property type="entry name" value="HTH_LYSR"/>
    <property type="match status" value="1"/>
</dbReference>
<dbReference type="FunFam" id="1.10.10.10:FF:000001">
    <property type="entry name" value="LysR family transcriptional regulator"/>
    <property type="match status" value="1"/>
</dbReference>
<keyword evidence="4" id="KW-0804">Transcription</keyword>
<gene>
    <name evidence="6" type="ORF">CRM94_04995</name>
</gene>
<dbReference type="AlphaFoldDB" id="A0A2A7SE80"/>
<sequence>MPTLENMRLFVKVVETGSFTKAAQATHVATPQVSRAISSLETQLRVRLLNRTTRRIAVTEAGERYVAHCREILELVDHAEAEASGAARCPSGRLRIHASSGFGRHYLLPRLARYRETYPEVTIDLTLAQRMPDLVDEGYDLAVVVASQLDDWALIAERIGNTYSVLCASPAYLRRSGAPATVADLHDHVCLQLMVPNASAGSWQLEGMASSESFTPRRQWPFVVNVADAMADALRSGMGIGPLPLSTALDGLRDGSLVRVLPAWRLRSHGIHALYPSRRHLEAKVRTFIDYLRAVVPPLLELETHALSALTQPRASPALPDDAPRLDAIDCDA</sequence>
<accession>A0A2A7SE80</accession>
<keyword evidence="2" id="KW-0805">Transcription regulation</keyword>
<name>A0A2A7SE80_BURGA</name>
<comment type="similarity">
    <text evidence="1">Belongs to the LysR transcriptional regulatory family.</text>
</comment>
<dbReference type="SUPFAM" id="SSF46785">
    <property type="entry name" value="Winged helix' DNA-binding domain"/>
    <property type="match status" value="1"/>
</dbReference>
<evidence type="ECO:0000313" key="6">
    <source>
        <dbReference type="EMBL" id="PEH41560.1"/>
    </source>
</evidence>
<organism evidence="6 7">
    <name type="scientific">Burkholderia gladioli</name>
    <name type="common">Pseudomonas marginata</name>
    <name type="synonym">Phytomonas marginata</name>
    <dbReference type="NCBI Taxonomy" id="28095"/>
    <lineage>
        <taxon>Bacteria</taxon>
        <taxon>Pseudomonadati</taxon>
        <taxon>Pseudomonadota</taxon>
        <taxon>Betaproteobacteria</taxon>
        <taxon>Burkholderiales</taxon>
        <taxon>Burkholderiaceae</taxon>
        <taxon>Burkholderia</taxon>
    </lineage>
</organism>
<dbReference type="InterPro" id="IPR005119">
    <property type="entry name" value="LysR_subst-bd"/>
</dbReference>
<dbReference type="InterPro" id="IPR058163">
    <property type="entry name" value="LysR-type_TF_proteobact-type"/>
</dbReference>
<comment type="caution">
    <text evidence="6">The sequence shown here is derived from an EMBL/GenBank/DDBJ whole genome shotgun (WGS) entry which is preliminary data.</text>
</comment>
<evidence type="ECO:0000259" key="5">
    <source>
        <dbReference type="PROSITE" id="PS50931"/>
    </source>
</evidence>
<dbReference type="CDD" id="cd08422">
    <property type="entry name" value="PBP2_CrgA_like"/>
    <property type="match status" value="1"/>
</dbReference>
<feature type="domain" description="HTH lysR-type" evidence="5">
    <location>
        <begin position="2"/>
        <end position="59"/>
    </location>
</feature>
<dbReference type="InterPro" id="IPR036388">
    <property type="entry name" value="WH-like_DNA-bd_sf"/>
</dbReference>
<protein>
    <submittedName>
        <fullName evidence="6">LysR family transcriptional regulator</fullName>
    </submittedName>
</protein>
<dbReference type="InterPro" id="IPR000847">
    <property type="entry name" value="LysR_HTH_N"/>
</dbReference>
<dbReference type="Proteomes" id="UP000220629">
    <property type="component" value="Unassembled WGS sequence"/>
</dbReference>
<evidence type="ECO:0000256" key="2">
    <source>
        <dbReference type="ARBA" id="ARBA00023015"/>
    </source>
</evidence>
<dbReference type="PANTHER" id="PTHR30537:SF5">
    <property type="entry name" value="HTH-TYPE TRANSCRIPTIONAL ACTIVATOR TTDR-RELATED"/>
    <property type="match status" value="1"/>
</dbReference>
<dbReference type="InterPro" id="IPR036390">
    <property type="entry name" value="WH_DNA-bd_sf"/>
</dbReference>
<reference evidence="7" key="1">
    <citation type="submission" date="2017-09" db="EMBL/GenBank/DDBJ databases">
        <title>FDA dAtabase for Regulatory Grade micrObial Sequences (FDA-ARGOS): Supporting development and validation of Infectious Disease Dx tests.</title>
        <authorList>
            <person name="Minogue T."/>
            <person name="Wolcott M."/>
            <person name="Wasieloski L."/>
            <person name="Aguilar W."/>
            <person name="Moore D."/>
            <person name="Tallon L."/>
            <person name="Sadzewicz L."/>
            <person name="Ott S."/>
            <person name="Zhao X."/>
            <person name="Nagaraj S."/>
            <person name="Vavikolanu K."/>
            <person name="Aluvathingal J."/>
            <person name="Nadendla S."/>
            <person name="Sichtig H."/>
        </authorList>
    </citation>
    <scope>NUCLEOTIDE SEQUENCE [LARGE SCALE GENOMIC DNA]</scope>
    <source>
        <strain evidence="7">FDAARGOS_390</strain>
    </source>
</reference>
<keyword evidence="3" id="KW-0238">DNA-binding</keyword>
<evidence type="ECO:0000256" key="4">
    <source>
        <dbReference type="ARBA" id="ARBA00023163"/>
    </source>
</evidence>
<evidence type="ECO:0000256" key="3">
    <source>
        <dbReference type="ARBA" id="ARBA00023125"/>
    </source>
</evidence>
<dbReference type="EMBL" id="PDDY01000001">
    <property type="protein sequence ID" value="PEH41560.1"/>
    <property type="molecule type" value="Genomic_DNA"/>
</dbReference>
<dbReference type="Pfam" id="PF03466">
    <property type="entry name" value="LysR_substrate"/>
    <property type="match status" value="1"/>
</dbReference>
<dbReference type="Gene3D" id="1.10.10.10">
    <property type="entry name" value="Winged helix-like DNA-binding domain superfamily/Winged helix DNA-binding domain"/>
    <property type="match status" value="1"/>
</dbReference>
<dbReference type="Gene3D" id="3.40.190.290">
    <property type="match status" value="1"/>
</dbReference>
<dbReference type="Pfam" id="PF00126">
    <property type="entry name" value="HTH_1"/>
    <property type="match status" value="1"/>
</dbReference>
<evidence type="ECO:0000313" key="7">
    <source>
        <dbReference type="Proteomes" id="UP000220629"/>
    </source>
</evidence>